<gene>
    <name evidence="2" type="ORF">GGR44_001179</name>
</gene>
<dbReference type="RefSeq" id="WP_183954514.1">
    <property type="nucleotide sequence ID" value="NZ_JACIEB010000002.1"/>
</dbReference>
<name>A0A7W6DEY6_9SPHN</name>
<dbReference type="Gene3D" id="3.40.630.30">
    <property type="match status" value="1"/>
</dbReference>
<keyword evidence="2" id="KW-0808">Transferase</keyword>
<dbReference type="PROSITE" id="PS51186">
    <property type="entry name" value="GNAT"/>
    <property type="match status" value="1"/>
</dbReference>
<accession>A0A7W6DEY6</accession>
<dbReference type="InterPro" id="IPR051531">
    <property type="entry name" value="N-acetyltransferase"/>
</dbReference>
<dbReference type="Proteomes" id="UP000552757">
    <property type="component" value="Unassembled WGS sequence"/>
</dbReference>
<comment type="caution">
    <text evidence="2">The sequence shown here is derived from an EMBL/GenBank/DDBJ whole genome shotgun (WGS) entry which is preliminary data.</text>
</comment>
<evidence type="ECO:0000313" key="2">
    <source>
        <dbReference type="EMBL" id="MBB3981532.1"/>
    </source>
</evidence>
<dbReference type="AlphaFoldDB" id="A0A7W6DEY6"/>
<dbReference type="PANTHER" id="PTHR43792">
    <property type="entry name" value="GNAT FAMILY, PUTATIVE (AFU_ORTHOLOGUE AFUA_3G00765)-RELATED-RELATED"/>
    <property type="match status" value="1"/>
</dbReference>
<evidence type="ECO:0000313" key="3">
    <source>
        <dbReference type="Proteomes" id="UP000552757"/>
    </source>
</evidence>
<dbReference type="InterPro" id="IPR016181">
    <property type="entry name" value="Acyl_CoA_acyltransferase"/>
</dbReference>
<proteinExistence type="predicted"/>
<keyword evidence="3" id="KW-1185">Reference proteome</keyword>
<dbReference type="SUPFAM" id="SSF55729">
    <property type="entry name" value="Acyl-CoA N-acyltransferases (Nat)"/>
    <property type="match status" value="1"/>
</dbReference>
<feature type="domain" description="N-acetyltransferase" evidence="1">
    <location>
        <begin position="11"/>
        <end position="173"/>
    </location>
</feature>
<dbReference type="InterPro" id="IPR000182">
    <property type="entry name" value="GNAT_dom"/>
</dbReference>
<dbReference type="GO" id="GO:0016747">
    <property type="term" value="F:acyltransferase activity, transferring groups other than amino-acyl groups"/>
    <property type="evidence" value="ECO:0007669"/>
    <property type="project" value="InterPro"/>
</dbReference>
<evidence type="ECO:0000259" key="1">
    <source>
        <dbReference type="PROSITE" id="PS51186"/>
    </source>
</evidence>
<organism evidence="2 3">
    <name type="scientific">Sphingobium fontiphilum</name>
    <dbReference type="NCBI Taxonomy" id="944425"/>
    <lineage>
        <taxon>Bacteria</taxon>
        <taxon>Pseudomonadati</taxon>
        <taxon>Pseudomonadota</taxon>
        <taxon>Alphaproteobacteria</taxon>
        <taxon>Sphingomonadales</taxon>
        <taxon>Sphingomonadaceae</taxon>
        <taxon>Sphingobium</taxon>
    </lineage>
</organism>
<sequence>MIAPTLQTDRLTLRAHRADDYEHLKALWGDAEVVRHIGGHVQDAQTVWFRLLRYAGLWALLGFGMWAVEDRATGAFLGDAGLMDARRGIAELDGVIEAGWAFAPAAWGRGIASEAMAAVLAWADAQRPGEAVRCIIEPGNGASIRVAERLGFLPYAEAMSGGAPIRVMDRRAG</sequence>
<dbReference type="PANTHER" id="PTHR43792:SF1">
    <property type="entry name" value="N-ACETYLTRANSFERASE DOMAIN-CONTAINING PROTEIN"/>
    <property type="match status" value="1"/>
</dbReference>
<reference evidence="2 3" key="1">
    <citation type="submission" date="2020-08" db="EMBL/GenBank/DDBJ databases">
        <title>Genomic Encyclopedia of Type Strains, Phase IV (KMG-IV): sequencing the most valuable type-strain genomes for metagenomic binning, comparative biology and taxonomic classification.</title>
        <authorList>
            <person name="Goeker M."/>
        </authorList>
    </citation>
    <scope>NUCLEOTIDE SEQUENCE [LARGE SCALE GENOMIC DNA]</scope>
    <source>
        <strain evidence="2 3">DSM 29348</strain>
    </source>
</reference>
<protein>
    <submittedName>
        <fullName evidence="2">RimJ/RimL family protein N-acetyltransferase</fullName>
    </submittedName>
</protein>
<dbReference type="Pfam" id="PF13302">
    <property type="entry name" value="Acetyltransf_3"/>
    <property type="match status" value="1"/>
</dbReference>
<dbReference type="EMBL" id="JACIEB010000002">
    <property type="protein sequence ID" value="MBB3981532.1"/>
    <property type="molecule type" value="Genomic_DNA"/>
</dbReference>